<sequence length="466" mass="51799">MNSLASSTSRYFSGLSSSSSSFSNNKGDDDVGDGGGGGNTIQQGNDNSGGIISSSSSSSSSASKKQNAITTSASSTTTSSSVEDGRGDAGAEKRDNSISSSNDKGSSFNNNNNNNEKDNYKDYNNYDEDDQQHRHRDVNKKKMYSTPKKVTTTTRIEELERIWNRLAGPADEGDGESFLLSSNNNKENDDYKTSSTSPSGNNGMSSSSSKTTDSNSNSEFFHKKRVRDTTELVLQTFHKDLYEPAIKFAEENQQFKELNIELKNKLETKVREVERLRKSELRSKDIIKNLLKAVGTSNEETKDMSQSKLMEAKLRADLLHTRSECLEVTEEKLIANRSLELVTIDVSNLKKERTQLRNDKVRLERERRSAQSLVDNYAAADTNSTNNNSSDVEYYKRKAIELETHLQGMTARLGEKNREIQELRRDRDRNLSQNRLAALKASTSTSMNGGGGKSGGRNNKKSRHSF</sequence>
<protein>
    <submittedName>
        <fullName evidence="3">Uncharacterized protein</fullName>
    </submittedName>
</protein>
<name>A0A1E7EK18_9STRA</name>
<feature type="coiled-coil region" evidence="1">
    <location>
        <begin position="248"/>
        <end position="279"/>
    </location>
</feature>
<feature type="compositionally biased region" description="Low complexity" evidence="2">
    <location>
        <begin position="70"/>
        <end position="81"/>
    </location>
</feature>
<evidence type="ECO:0000256" key="1">
    <source>
        <dbReference type="SAM" id="Coils"/>
    </source>
</evidence>
<feature type="compositionally biased region" description="Low complexity" evidence="2">
    <location>
        <begin position="40"/>
        <end position="63"/>
    </location>
</feature>
<accession>A0A1E7EK18</accession>
<keyword evidence="1" id="KW-0175">Coiled coil</keyword>
<evidence type="ECO:0000313" key="3">
    <source>
        <dbReference type="EMBL" id="OEU06214.1"/>
    </source>
</evidence>
<keyword evidence="4" id="KW-1185">Reference proteome</keyword>
<feature type="coiled-coil region" evidence="1">
    <location>
        <begin position="406"/>
        <end position="433"/>
    </location>
</feature>
<feature type="region of interest" description="Disordered" evidence="2">
    <location>
        <begin position="1"/>
        <end position="153"/>
    </location>
</feature>
<dbReference type="OrthoDB" id="48175at2759"/>
<feature type="compositionally biased region" description="Basic residues" evidence="2">
    <location>
        <begin position="133"/>
        <end position="143"/>
    </location>
</feature>
<reference evidence="3 4" key="1">
    <citation type="submission" date="2016-09" db="EMBL/GenBank/DDBJ databases">
        <title>Extensive genetic diversity and differential bi-allelic expression allows diatom success in the polar Southern Ocean.</title>
        <authorList>
            <consortium name="DOE Joint Genome Institute"/>
            <person name="Mock T."/>
            <person name="Otillar R.P."/>
            <person name="Strauss J."/>
            <person name="Dupont C."/>
            <person name="Frickenhaus S."/>
            <person name="Maumus F."/>
            <person name="Mcmullan M."/>
            <person name="Sanges R."/>
            <person name="Schmutz J."/>
            <person name="Toseland A."/>
            <person name="Valas R."/>
            <person name="Veluchamy A."/>
            <person name="Ward B.J."/>
            <person name="Allen A."/>
            <person name="Barry K."/>
            <person name="Falciatore A."/>
            <person name="Ferrante M."/>
            <person name="Fortunato A.E."/>
            <person name="Gloeckner G."/>
            <person name="Gruber A."/>
            <person name="Hipkin R."/>
            <person name="Janech M."/>
            <person name="Kroth P."/>
            <person name="Leese F."/>
            <person name="Lindquist E."/>
            <person name="Lyon B.R."/>
            <person name="Martin J."/>
            <person name="Mayer C."/>
            <person name="Parker M."/>
            <person name="Quesneville H."/>
            <person name="Raymond J."/>
            <person name="Uhlig C."/>
            <person name="Valentin K.U."/>
            <person name="Worden A.Z."/>
            <person name="Armbrust E.V."/>
            <person name="Bowler C."/>
            <person name="Green B."/>
            <person name="Moulton V."/>
            <person name="Van Oosterhout C."/>
            <person name="Grigoriev I."/>
        </authorList>
    </citation>
    <scope>NUCLEOTIDE SEQUENCE [LARGE SCALE GENOMIC DNA]</scope>
    <source>
        <strain evidence="3 4">CCMP1102</strain>
    </source>
</reference>
<feature type="region of interest" description="Disordered" evidence="2">
    <location>
        <begin position="167"/>
        <end position="222"/>
    </location>
</feature>
<feature type="region of interest" description="Disordered" evidence="2">
    <location>
        <begin position="362"/>
        <end position="390"/>
    </location>
</feature>
<evidence type="ECO:0000313" key="4">
    <source>
        <dbReference type="Proteomes" id="UP000095751"/>
    </source>
</evidence>
<gene>
    <name evidence="3" type="ORF">FRACYDRAFT_255537</name>
</gene>
<evidence type="ECO:0000256" key="2">
    <source>
        <dbReference type="SAM" id="MobiDB-lite"/>
    </source>
</evidence>
<feature type="compositionally biased region" description="Low complexity" evidence="2">
    <location>
        <begin position="375"/>
        <end position="390"/>
    </location>
</feature>
<dbReference type="Proteomes" id="UP000095751">
    <property type="component" value="Unassembled WGS sequence"/>
</dbReference>
<feature type="compositionally biased region" description="Low complexity" evidence="2">
    <location>
        <begin position="193"/>
        <end position="218"/>
    </location>
</feature>
<dbReference type="InParanoid" id="A0A1E7EK18"/>
<dbReference type="AlphaFoldDB" id="A0A1E7EK18"/>
<dbReference type="EMBL" id="KV784419">
    <property type="protein sequence ID" value="OEU06214.1"/>
    <property type="molecule type" value="Genomic_DNA"/>
</dbReference>
<feature type="compositionally biased region" description="Low complexity" evidence="2">
    <location>
        <begin position="1"/>
        <end position="25"/>
    </location>
</feature>
<feature type="compositionally biased region" description="Basic and acidic residues" evidence="2">
    <location>
        <begin position="83"/>
        <end position="96"/>
    </location>
</feature>
<proteinExistence type="predicted"/>
<organism evidence="3 4">
    <name type="scientific">Fragilariopsis cylindrus CCMP1102</name>
    <dbReference type="NCBI Taxonomy" id="635003"/>
    <lineage>
        <taxon>Eukaryota</taxon>
        <taxon>Sar</taxon>
        <taxon>Stramenopiles</taxon>
        <taxon>Ochrophyta</taxon>
        <taxon>Bacillariophyta</taxon>
        <taxon>Bacillariophyceae</taxon>
        <taxon>Bacillariophycidae</taxon>
        <taxon>Bacillariales</taxon>
        <taxon>Bacillariaceae</taxon>
        <taxon>Fragilariopsis</taxon>
    </lineage>
</organism>
<feature type="compositionally biased region" description="Low complexity" evidence="2">
    <location>
        <begin position="97"/>
        <end position="114"/>
    </location>
</feature>
<feature type="region of interest" description="Disordered" evidence="2">
    <location>
        <begin position="440"/>
        <end position="466"/>
    </location>
</feature>
<dbReference type="KEGG" id="fcy:FRACYDRAFT_255537"/>